<dbReference type="FunFam" id="1.10.240.10:FF:000001">
    <property type="entry name" value="Tyrosine--tRNA ligase"/>
    <property type="match status" value="1"/>
</dbReference>
<keyword evidence="2 8" id="KW-0547">Nucleotide-binding</keyword>
<dbReference type="PROSITE" id="PS00178">
    <property type="entry name" value="AA_TRNA_LIGASE_I"/>
    <property type="match status" value="1"/>
</dbReference>
<feature type="short sequence motif" description="'HIGH' region" evidence="8">
    <location>
        <begin position="38"/>
        <end position="47"/>
    </location>
</feature>
<feature type="binding site" evidence="8">
    <location>
        <position position="173"/>
    </location>
    <ligand>
        <name>L-tyrosine</name>
        <dbReference type="ChEBI" id="CHEBI:58315"/>
    </ligand>
</feature>
<protein>
    <recommendedName>
        <fullName evidence="8">Tyrosine--tRNA ligase</fullName>
        <ecNumber evidence="8">6.1.1.1</ecNumber>
    </recommendedName>
    <alternativeName>
        <fullName evidence="8">Tyrosyl-tRNA synthetase</fullName>
        <shortName evidence="8">TyrRS</shortName>
    </alternativeName>
</protein>
<dbReference type="Proteomes" id="UP000218775">
    <property type="component" value="Unassembled WGS sequence"/>
</dbReference>
<dbReference type="Pfam" id="PF22421">
    <property type="entry name" value="SYY_C-terminal"/>
    <property type="match status" value="1"/>
</dbReference>
<keyword evidence="4 9" id="KW-0694">RNA-binding</keyword>
<gene>
    <name evidence="8" type="primary">tyrS</name>
    <name evidence="11" type="ORF">COB21_01525</name>
</gene>
<dbReference type="GO" id="GO:0005524">
    <property type="term" value="F:ATP binding"/>
    <property type="evidence" value="ECO:0007669"/>
    <property type="project" value="UniProtKB-UniRule"/>
</dbReference>
<evidence type="ECO:0000256" key="8">
    <source>
        <dbReference type="HAMAP-Rule" id="MF_02006"/>
    </source>
</evidence>
<evidence type="ECO:0000256" key="7">
    <source>
        <dbReference type="ARBA" id="ARBA00048248"/>
    </source>
</evidence>
<dbReference type="GO" id="GO:0003723">
    <property type="term" value="F:RNA binding"/>
    <property type="evidence" value="ECO:0007669"/>
    <property type="project" value="UniProtKB-KW"/>
</dbReference>
<reference evidence="12" key="1">
    <citation type="submission" date="2017-08" db="EMBL/GenBank/DDBJ databases">
        <title>A dynamic microbial community with high functional redundancy inhabits the cold, oxic subseafloor aquifer.</title>
        <authorList>
            <person name="Tully B.J."/>
            <person name="Wheat C.G."/>
            <person name="Glazer B.T."/>
            <person name="Huber J.A."/>
        </authorList>
    </citation>
    <scope>NUCLEOTIDE SEQUENCE [LARGE SCALE GENOMIC DNA]</scope>
</reference>
<dbReference type="GO" id="GO:0006437">
    <property type="term" value="P:tyrosyl-tRNA aminoacylation"/>
    <property type="evidence" value="ECO:0007669"/>
    <property type="project" value="UniProtKB-UniRule"/>
</dbReference>
<organism evidence="11 12">
    <name type="scientific">Aerophobetes bacterium</name>
    <dbReference type="NCBI Taxonomy" id="2030807"/>
    <lineage>
        <taxon>Bacteria</taxon>
        <taxon>Candidatus Aerophobota</taxon>
    </lineage>
</organism>
<evidence type="ECO:0000313" key="11">
    <source>
        <dbReference type="EMBL" id="PCI78175.1"/>
    </source>
</evidence>
<dbReference type="GO" id="GO:0004831">
    <property type="term" value="F:tyrosine-tRNA ligase activity"/>
    <property type="evidence" value="ECO:0007669"/>
    <property type="project" value="UniProtKB-UniRule"/>
</dbReference>
<accession>A0A2A4X7Y6</accession>
<dbReference type="PROSITE" id="PS50889">
    <property type="entry name" value="S4"/>
    <property type="match status" value="1"/>
</dbReference>
<feature type="binding site" evidence="8">
    <location>
        <position position="169"/>
    </location>
    <ligand>
        <name>L-tyrosine</name>
        <dbReference type="ChEBI" id="CHEBI:58315"/>
    </ligand>
</feature>
<dbReference type="InterPro" id="IPR036986">
    <property type="entry name" value="S4_RNA-bd_sf"/>
</dbReference>
<keyword evidence="3 8" id="KW-0067">ATP-binding</keyword>
<keyword evidence="8" id="KW-0963">Cytoplasm</keyword>
<dbReference type="InterPro" id="IPR024107">
    <property type="entry name" value="Tyr-tRNA-ligase_bac_1"/>
</dbReference>
<dbReference type="InterPro" id="IPR001412">
    <property type="entry name" value="aa-tRNA-synth_I_CS"/>
</dbReference>
<comment type="subunit">
    <text evidence="8">Homodimer.</text>
</comment>
<dbReference type="NCBIfam" id="TIGR00234">
    <property type="entry name" value="tyrS"/>
    <property type="match status" value="1"/>
</dbReference>
<dbReference type="InterPro" id="IPR002305">
    <property type="entry name" value="aa-tRNA-synth_Ic"/>
</dbReference>
<feature type="short sequence motif" description="'KMSKS' region" evidence="8">
    <location>
        <begin position="229"/>
        <end position="233"/>
    </location>
</feature>
<dbReference type="EC" id="6.1.1.1" evidence="8"/>
<dbReference type="Gene3D" id="3.40.50.620">
    <property type="entry name" value="HUPs"/>
    <property type="match status" value="1"/>
</dbReference>
<evidence type="ECO:0000256" key="5">
    <source>
        <dbReference type="ARBA" id="ARBA00022917"/>
    </source>
</evidence>
<dbReference type="AlphaFoldDB" id="A0A2A4X7Y6"/>
<dbReference type="InterPro" id="IPR002307">
    <property type="entry name" value="Tyr-tRNA-ligase"/>
</dbReference>
<feature type="binding site" evidence="8">
    <location>
        <position position="33"/>
    </location>
    <ligand>
        <name>L-tyrosine</name>
        <dbReference type="ChEBI" id="CHEBI:58315"/>
    </ligand>
</feature>
<proteinExistence type="inferred from homology"/>
<keyword evidence="1 8" id="KW-0436">Ligase</keyword>
<evidence type="ECO:0000256" key="1">
    <source>
        <dbReference type="ARBA" id="ARBA00022598"/>
    </source>
</evidence>
<evidence type="ECO:0000259" key="10">
    <source>
        <dbReference type="Pfam" id="PF22421"/>
    </source>
</evidence>
<evidence type="ECO:0000256" key="4">
    <source>
        <dbReference type="ARBA" id="ARBA00022884"/>
    </source>
</evidence>
<evidence type="ECO:0000256" key="6">
    <source>
        <dbReference type="ARBA" id="ARBA00023146"/>
    </source>
</evidence>
<dbReference type="Gene3D" id="3.10.290.10">
    <property type="entry name" value="RNA-binding S4 domain"/>
    <property type="match status" value="1"/>
</dbReference>
<comment type="caution">
    <text evidence="11">The sequence shown here is derived from an EMBL/GenBank/DDBJ whole genome shotgun (WGS) entry which is preliminary data.</text>
</comment>
<dbReference type="Gene3D" id="1.10.240.10">
    <property type="entry name" value="Tyrosyl-Transfer RNA Synthetase"/>
    <property type="match status" value="1"/>
</dbReference>
<dbReference type="PANTHER" id="PTHR11766">
    <property type="entry name" value="TYROSYL-TRNA SYNTHETASE"/>
    <property type="match status" value="1"/>
</dbReference>
<evidence type="ECO:0000313" key="12">
    <source>
        <dbReference type="Proteomes" id="UP000218775"/>
    </source>
</evidence>
<dbReference type="SUPFAM" id="SSF55174">
    <property type="entry name" value="Alpha-L RNA-binding motif"/>
    <property type="match status" value="1"/>
</dbReference>
<comment type="function">
    <text evidence="8">Catalyzes the attachment of tyrosine to tRNA(Tyr) in a two-step reaction: tyrosine is first activated by ATP to form Tyr-AMP and then transferred to the acceptor end of tRNA(Tyr).</text>
</comment>
<keyword evidence="5 8" id="KW-0648">Protein biosynthesis</keyword>
<feature type="domain" description="Tyrosine--tRNA ligase SYY-like C-terminal" evidence="10">
    <location>
        <begin position="358"/>
        <end position="418"/>
    </location>
</feature>
<dbReference type="InterPro" id="IPR054608">
    <property type="entry name" value="SYY-like_C"/>
</dbReference>
<comment type="similarity">
    <text evidence="8">Belongs to the class-I aminoacyl-tRNA synthetase family. TyrS type 1 subfamily.</text>
</comment>
<dbReference type="GO" id="GO:0005829">
    <property type="term" value="C:cytosol"/>
    <property type="evidence" value="ECO:0007669"/>
    <property type="project" value="TreeGrafter"/>
</dbReference>
<feature type="binding site" evidence="8">
    <location>
        <position position="232"/>
    </location>
    <ligand>
        <name>ATP</name>
        <dbReference type="ChEBI" id="CHEBI:30616"/>
    </ligand>
</feature>
<dbReference type="EMBL" id="NVUK01000008">
    <property type="protein sequence ID" value="PCI78175.1"/>
    <property type="molecule type" value="Genomic_DNA"/>
</dbReference>
<dbReference type="SUPFAM" id="SSF52374">
    <property type="entry name" value="Nucleotidylyl transferase"/>
    <property type="match status" value="1"/>
</dbReference>
<dbReference type="InterPro" id="IPR024088">
    <property type="entry name" value="Tyr-tRNA-ligase_bac-type"/>
</dbReference>
<dbReference type="PANTHER" id="PTHR11766:SF0">
    <property type="entry name" value="TYROSINE--TRNA LIGASE, MITOCHONDRIAL"/>
    <property type="match status" value="1"/>
</dbReference>
<evidence type="ECO:0000256" key="2">
    <source>
        <dbReference type="ARBA" id="ARBA00022741"/>
    </source>
</evidence>
<comment type="catalytic activity">
    <reaction evidence="7 8">
        <text>tRNA(Tyr) + L-tyrosine + ATP = L-tyrosyl-tRNA(Tyr) + AMP + diphosphate + H(+)</text>
        <dbReference type="Rhea" id="RHEA:10220"/>
        <dbReference type="Rhea" id="RHEA-COMP:9706"/>
        <dbReference type="Rhea" id="RHEA-COMP:9707"/>
        <dbReference type="ChEBI" id="CHEBI:15378"/>
        <dbReference type="ChEBI" id="CHEBI:30616"/>
        <dbReference type="ChEBI" id="CHEBI:33019"/>
        <dbReference type="ChEBI" id="CHEBI:58315"/>
        <dbReference type="ChEBI" id="CHEBI:78442"/>
        <dbReference type="ChEBI" id="CHEBI:78536"/>
        <dbReference type="ChEBI" id="CHEBI:456215"/>
        <dbReference type="EC" id="6.1.1.1"/>
    </reaction>
</comment>
<dbReference type="PRINTS" id="PR01040">
    <property type="entry name" value="TRNASYNTHTYR"/>
</dbReference>
<dbReference type="HAMAP" id="MF_02006">
    <property type="entry name" value="Tyr_tRNA_synth_type1"/>
    <property type="match status" value="1"/>
</dbReference>
<keyword evidence="6 8" id="KW-0030">Aminoacyl-tRNA synthetase</keyword>
<comment type="subcellular location">
    <subcellularLocation>
        <location evidence="8">Cytoplasm</location>
    </subcellularLocation>
</comment>
<dbReference type="InterPro" id="IPR014729">
    <property type="entry name" value="Rossmann-like_a/b/a_fold"/>
</dbReference>
<dbReference type="Pfam" id="PF00579">
    <property type="entry name" value="tRNA-synt_1b"/>
    <property type="match status" value="1"/>
</dbReference>
<evidence type="ECO:0000256" key="3">
    <source>
        <dbReference type="ARBA" id="ARBA00022840"/>
    </source>
</evidence>
<name>A0A2A4X7Y6_UNCAE</name>
<sequence length="423" mass="47370">MKNAVEFLRERECIDAVTSEELAEHVDKPVSVYIGFDPTADSLHLGHLVGVVTLCHFIKRGHTAYFILGGATAKVGDPSGKKTERPLLSQDTIETNARAITEQLKKCLEGEDQSRARFLNNASWWDSFSFLSVLRDIGKHFRMGPMLGKDSVRTRLQSEEGLSFTEFSYQVLQGYDFHHLAKEEGVSLQMGGSDQWGNITAGIELHRKLTGKSLFGLTYPLLTKSDGTKFGKTEEGTVWLDASKTSPFHFYQYLVRVADEDVLCLLKRLTFLPIQEIKELEIEMLGGSMEPFKAQKILAKEVTQFVHGKKGMEVALKVTQLLSPGSKTELDGELLKEVKNYIPVQTFARHAVVGFSYVDLSVKAGLYKSKGETQRAIKAKGAYLNNNRVDESSYLISDLDIIDHRYLLLGAGKKKKLLIELEE</sequence>
<evidence type="ECO:0000256" key="9">
    <source>
        <dbReference type="PROSITE-ProRule" id="PRU00182"/>
    </source>
</evidence>
<dbReference type="CDD" id="cd00805">
    <property type="entry name" value="TyrRS_core"/>
    <property type="match status" value="1"/>
</dbReference>